<evidence type="ECO:0000256" key="3">
    <source>
        <dbReference type="ARBA" id="ARBA00022448"/>
    </source>
</evidence>
<dbReference type="GO" id="GO:0009279">
    <property type="term" value="C:cell outer membrane"/>
    <property type="evidence" value="ECO:0007669"/>
    <property type="project" value="UniProtKB-SubCell"/>
</dbReference>
<gene>
    <name evidence="17" type="ORF">BZG00_01205</name>
</gene>
<keyword evidence="4 12" id="KW-1134">Transmembrane beta strand</keyword>
<keyword evidence="11 12" id="KW-0998">Cell outer membrane</keyword>
<keyword evidence="3 12" id="KW-0813">Transport</keyword>
<evidence type="ECO:0000256" key="11">
    <source>
        <dbReference type="ARBA" id="ARBA00023237"/>
    </source>
</evidence>
<dbReference type="InterPro" id="IPR010949">
    <property type="entry name" value="TonB_Hb/transfer/lactofer_rcpt"/>
</dbReference>
<proteinExistence type="inferred from homology"/>
<dbReference type="Gene3D" id="2.40.170.20">
    <property type="entry name" value="TonB-dependent receptor, beta-barrel domain"/>
    <property type="match status" value="1"/>
</dbReference>
<evidence type="ECO:0000259" key="16">
    <source>
        <dbReference type="Pfam" id="PF07715"/>
    </source>
</evidence>
<dbReference type="PROSITE" id="PS52016">
    <property type="entry name" value="TONB_DEPENDENT_REC_3"/>
    <property type="match status" value="1"/>
</dbReference>
<dbReference type="InterPro" id="IPR039426">
    <property type="entry name" value="TonB-dep_rcpt-like"/>
</dbReference>
<feature type="chain" id="PRO_5044202420" evidence="14">
    <location>
        <begin position="22"/>
        <end position="722"/>
    </location>
</feature>
<evidence type="ECO:0000256" key="13">
    <source>
        <dbReference type="PROSITE-ProRule" id="PRU10143"/>
    </source>
</evidence>
<dbReference type="RefSeq" id="WP_077658672.1">
    <property type="nucleotide sequence ID" value="NZ_CP040021.1"/>
</dbReference>
<evidence type="ECO:0000313" key="17">
    <source>
        <dbReference type="EMBL" id="OOE41621.1"/>
    </source>
</evidence>
<comment type="caution">
    <text evidence="17">The sequence shown here is derived from an EMBL/GenBank/DDBJ whole genome shotgun (WGS) entry which is preliminary data.</text>
</comment>
<keyword evidence="18" id="KW-1185">Reference proteome</keyword>
<reference evidence="17 18" key="1">
    <citation type="journal article" date="2017" name="Genome Announc.">
        <title>Draft Genome Sequences of Salinivibrio proteolyticus, Salinivibrio sharmensis, Salinivibrio siamensis, Salinivibrio costicola subsp. alcaliphilus, Salinivibrio costicola subsp. vallismortis, and 29 New Isolates Belonging to the Genus Salinivibrio.</title>
        <authorList>
            <person name="Lopez-Hermoso C."/>
            <person name="de la Haba R.R."/>
            <person name="Sanchez-Porro C."/>
            <person name="Bayliss S.C."/>
            <person name="Feil E.J."/>
            <person name="Ventosa A."/>
        </authorList>
    </citation>
    <scope>NUCLEOTIDE SEQUENCE [LARGE SCALE GENOMIC DNA]</scope>
    <source>
        <strain evidence="17 18">AL184</strain>
    </source>
</reference>
<dbReference type="Pfam" id="PF07715">
    <property type="entry name" value="Plug"/>
    <property type="match status" value="1"/>
</dbReference>
<accession>A0AB36K2B1</accession>
<keyword evidence="5 12" id="KW-0812">Transmembrane</keyword>
<dbReference type="InterPro" id="IPR010916">
    <property type="entry name" value="TonB_box_CS"/>
</dbReference>
<dbReference type="InterPro" id="IPR012910">
    <property type="entry name" value="Plug_dom"/>
</dbReference>
<evidence type="ECO:0000256" key="9">
    <source>
        <dbReference type="ARBA" id="ARBA00023136"/>
    </source>
</evidence>
<dbReference type="Proteomes" id="UP000189021">
    <property type="component" value="Unassembled WGS sequence"/>
</dbReference>
<keyword evidence="7" id="KW-0406">Ion transport</keyword>
<dbReference type="Pfam" id="PF00593">
    <property type="entry name" value="TonB_dep_Rec_b-barrel"/>
    <property type="match status" value="1"/>
</dbReference>
<dbReference type="NCBIfam" id="TIGR01786">
    <property type="entry name" value="TonB-hemlactrns"/>
    <property type="match status" value="1"/>
</dbReference>
<evidence type="ECO:0000256" key="7">
    <source>
        <dbReference type="ARBA" id="ARBA00023065"/>
    </source>
</evidence>
<protein>
    <submittedName>
        <fullName evidence="17">Ligand-gated channel</fullName>
    </submittedName>
</protein>
<dbReference type="GO" id="GO:0044718">
    <property type="term" value="P:siderophore transmembrane transport"/>
    <property type="evidence" value="ECO:0007669"/>
    <property type="project" value="TreeGrafter"/>
</dbReference>
<feature type="domain" description="TonB-dependent receptor plug" evidence="16">
    <location>
        <begin position="54"/>
        <end position="162"/>
    </location>
</feature>
<dbReference type="AlphaFoldDB" id="A0AB36K2B1"/>
<evidence type="ECO:0000256" key="1">
    <source>
        <dbReference type="ARBA" id="ARBA00004571"/>
    </source>
</evidence>
<organism evidence="17 18">
    <name type="scientific">Salinivibrio kushneri</name>
    <dbReference type="NCBI Taxonomy" id="1908198"/>
    <lineage>
        <taxon>Bacteria</taxon>
        <taxon>Pseudomonadati</taxon>
        <taxon>Pseudomonadota</taxon>
        <taxon>Gammaproteobacteria</taxon>
        <taxon>Vibrionales</taxon>
        <taxon>Vibrionaceae</taxon>
        <taxon>Salinivibrio</taxon>
    </lineage>
</organism>
<evidence type="ECO:0000256" key="4">
    <source>
        <dbReference type="ARBA" id="ARBA00022452"/>
    </source>
</evidence>
<dbReference type="InterPro" id="IPR000531">
    <property type="entry name" value="Beta-barrel_TonB"/>
</dbReference>
<keyword evidence="10" id="KW-0675">Receptor</keyword>
<dbReference type="PROSITE" id="PS00430">
    <property type="entry name" value="TONB_DEPENDENT_REC_1"/>
    <property type="match status" value="1"/>
</dbReference>
<comment type="subcellular location">
    <subcellularLocation>
        <location evidence="1 12">Cell outer membrane</location>
        <topology evidence="1 12">Multi-pass membrane protein</topology>
    </subcellularLocation>
</comment>
<evidence type="ECO:0000313" key="18">
    <source>
        <dbReference type="Proteomes" id="UP000189021"/>
    </source>
</evidence>
<name>A0AB36K2B1_9GAMM</name>
<dbReference type="GO" id="GO:0015344">
    <property type="term" value="F:siderophore uptake transmembrane transporter activity"/>
    <property type="evidence" value="ECO:0007669"/>
    <property type="project" value="TreeGrafter"/>
</dbReference>
<keyword evidence="8 13" id="KW-0798">TonB box</keyword>
<evidence type="ECO:0000256" key="14">
    <source>
        <dbReference type="SAM" id="SignalP"/>
    </source>
</evidence>
<dbReference type="GO" id="GO:0015232">
    <property type="term" value="F:heme transmembrane transporter activity"/>
    <property type="evidence" value="ECO:0007669"/>
    <property type="project" value="InterPro"/>
</dbReference>
<evidence type="ECO:0000256" key="8">
    <source>
        <dbReference type="ARBA" id="ARBA00023077"/>
    </source>
</evidence>
<dbReference type="InterPro" id="IPR011276">
    <property type="entry name" value="TonB_haem/Hb_rcpt"/>
</dbReference>
<evidence type="ECO:0000256" key="10">
    <source>
        <dbReference type="ARBA" id="ARBA00023170"/>
    </source>
</evidence>
<dbReference type="PANTHER" id="PTHR30069:SF29">
    <property type="entry name" value="HEMOGLOBIN AND HEMOGLOBIN-HAPTOGLOBIN-BINDING PROTEIN 1-RELATED"/>
    <property type="match status" value="1"/>
</dbReference>
<dbReference type="PANTHER" id="PTHR30069">
    <property type="entry name" value="TONB-DEPENDENT OUTER MEMBRANE RECEPTOR"/>
    <property type="match status" value="1"/>
</dbReference>
<keyword evidence="6 14" id="KW-0732">Signal</keyword>
<feature type="signal peptide" evidence="14">
    <location>
        <begin position="1"/>
        <end position="21"/>
    </location>
</feature>
<evidence type="ECO:0000256" key="6">
    <source>
        <dbReference type="ARBA" id="ARBA00022729"/>
    </source>
</evidence>
<evidence type="ECO:0000256" key="2">
    <source>
        <dbReference type="ARBA" id="ARBA00008143"/>
    </source>
</evidence>
<dbReference type="Gene3D" id="2.170.130.10">
    <property type="entry name" value="TonB-dependent receptor, plug domain"/>
    <property type="match status" value="1"/>
</dbReference>
<feature type="domain" description="TonB-dependent receptor-like beta-barrel" evidence="15">
    <location>
        <begin position="288"/>
        <end position="685"/>
    </location>
</feature>
<sequence>MKLSSVSVAVLTALATGIVHANSANTEENTSGDATNRHVETVVVTANKFAELPSDTAGSVAIYRGEDIQKKGATELYDALTNEPGVSVTGGAGRPQNITIRGMSGNRILIVEDGVPVADGFGAADLNDKAGRNSFDIASAKQIQVVKGASSTSHGSGALGGAVIVTSLSADDLLRNKDWYADAQVTYSELSDKGRVGSRLALRHGDTSALLDVSYWEGEETRNYQQDLYNRTLDGGSASLRLDHYVSDRWKLSARAKLYREEALRREGTASIQPEGKWDIKTFDQAEQIETTQFWLGSEYHAQQPWLETLNTKLYYRNTDFTQNTNRLMTRWNMGINEQRRVLDDRRFQDQSIGWSVDANAEQISGDVVHTLVYGGVLETAYHERPVTKTTLDWNGETVSDTQPFAPARSYALGVYAQDAMSIGQWRVMLGLRADAYRLSADDPQAIGMASVADNNSAALSPSASVAYHWTPAFNTYLSYKHGYRAPEYDKSYGYSNHASVPVTPFVVLPNPSLDAETSDSFELGAKYDDGKLRLYTAAYYNRFSQFIDIADQGFNAETGLFEKRYENLDGVKTYGVEASAAYALTDQWQAKSQIGWISGKDDNDEYVRNLAPLEGSLSLHFDNQSFNGYTRLNWADQMTRTPMCYTELGTRTECAQTSGWASVDLGLGYQFSSHASINLNVYNVLDREYIRYQDVAGISESQTRFSTEPGRYFTLNARYAF</sequence>
<dbReference type="EMBL" id="MUEK01000001">
    <property type="protein sequence ID" value="OOE41621.1"/>
    <property type="molecule type" value="Genomic_DNA"/>
</dbReference>
<keyword evidence="9 12" id="KW-0472">Membrane</keyword>
<dbReference type="InterPro" id="IPR037066">
    <property type="entry name" value="Plug_dom_sf"/>
</dbReference>
<evidence type="ECO:0000259" key="15">
    <source>
        <dbReference type="Pfam" id="PF00593"/>
    </source>
</evidence>
<dbReference type="NCBIfam" id="TIGR01785">
    <property type="entry name" value="TonB-hemin"/>
    <property type="match status" value="1"/>
</dbReference>
<comment type="similarity">
    <text evidence="2">Belongs to the TonB-dependent receptor family. Hemoglobin/haptoglobin binding protein subfamily.</text>
</comment>
<dbReference type="SUPFAM" id="SSF56935">
    <property type="entry name" value="Porins"/>
    <property type="match status" value="1"/>
</dbReference>
<dbReference type="CDD" id="cd01347">
    <property type="entry name" value="ligand_gated_channel"/>
    <property type="match status" value="1"/>
</dbReference>
<dbReference type="InterPro" id="IPR036942">
    <property type="entry name" value="Beta-barrel_TonB_sf"/>
</dbReference>
<evidence type="ECO:0000256" key="12">
    <source>
        <dbReference type="PROSITE-ProRule" id="PRU01360"/>
    </source>
</evidence>
<feature type="short sequence motif" description="TonB box" evidence="13">
    <location>
        <begin position="41"/>
        <end position="47"/>
    </location>
</feature>
<evidence type="ECO:0000256" key="5">
    <source>
        <dbReference type="ARBA" id="ARBA00022692"/>
    </source>
</evidence>